<organism evidence="7 8">
    <name type="scientific">Hadarchaeum yellowstonense</name>
    <dbReference type="NCBI Taxonomy" id="1776334"/>
    <lineage>
        <taxon>Archaea</taxon>
        <taxon>Methanobacteriati</taxon>
        <taxon>Candidatus Hadarchaeota</taxon>
        <taxon>Candidatus Hadarchaeia</taxon>
        <taxon>Candidatus Hadarchaeales</taxon>
        <taxon>Candidatus Hadarchaeaceae</taxon>
        <taxon>Candidatus Hadarchaeum</taxon>
    </lineage>
</organism>
<comment type="similarity">
    <text evidence="4">Belongs to the RNase PH family. Rrp42 subfamily.</text>
</comment>
<dbReference type="SUPFAM" id="SSF54211">
    <property type="entry name" value="Ribosomal protein S5 domain 2-like"/>
    <property type="match status" value="1"/>
</dbReference>
<evidence type="ECO:0000313" key="7">
    <source>
        <dbReference type="EMBL" id="KUO41435.1"/>
    </source>
</evidence>
<comment type="subcellular location">
    <subcellularLocation>
        <location evidence="1 4">Cytoplasm</location>
    </subcellularLocation>
</comment>
<dbReference type="CDD" id="cd11365">
    <property type="entry name" value="RNase_PH_archRRP42"/>
    <property type="match status" value="1"/>
</dbReference>
<dbReference type="PANTHER" id="PTHR11097:SF8">
    <property type="entry name" value="EXOSOME COMPLEX COMPONENT RRP42"/>
    <property type="match status" value="1"/>
</dbReference>
<comment type="subunit">
    <text evidence="4">Component of the archaeal exosome complex. Forms a hexameric ring-like arrangement composed of 3 Rrp41-Rrp42 heterodimers. The hexameric ring associates with a trimer of Rrp4 and/or Csl4 subunits.</text>
</comment>
<reference evidence="7 8" key="1">
    <citation type="journal article" date="2016" name="Nat. Microbiol.">
        <title>Genomic inference of the metabolism of cosmopolitan subsurface Archaea, Hadesarchaea.</title>
        <authorList>
            <person name="Baker B.J."/>
            <person name="Saw J.H."/>
            <person name="Lind A.E."/>
            <person name="Lazar C.S."/>
            <person name="Hinrichs K.-U."/>
            <person name="Teske A.P."/>
            <person name="Ettema T.J."/>
        </authorList>
    </citation>
    <scope>NUCLEOTIDE SEQUENCE [LARGE SCALE GENOMIC DNA]</scope>
</reference>
<accession>A0A147JXV2</accession>
<dbReference type="GO" id="GO:0016075">
    <property type="term" value="P:rRNA catabolic process"/>
    <property type="evidence" value="ECO:0007669"/>
    <property type="project" value="TreeGrafter"/>
</dbReference>
<dbReference type="GO" id="GO:0035925">
    <property type="term" value="F:mRNA 3'-UTR AU-rich region binding"/>
    <property type="evidence" value="ECO:0007669"/>
    <property type="project" value="TreeGrafter"/>
</dbReference>
<dbReference type="SUPFAM" id="SSF55666">
    <property type="entry name" value="Ribonuclease PH domain 2-like"/>
    <property type="match status" value="1"/>
</dbReference>
<dbReference type="GO" id="GO:0000177">
    <property type="term" value="C:cytoplasmic exosome (RNase complex)"/>
    <property type="evidence" value="ECO:0007669"/>
    <property type="project" value="TreeGrafter"/>
</dbReference>
<evidence type="ECO:0000259" key="5">
    <source>
        <dbReference type="Pfam" id="PF01138"/>
    </source>
</evidence>
<evidence type="ECO:0000259" key="6">
    <source>
        <dbReference type="Pfam" id="PF03725"/>
    </source>
</evidence>
<dbReference type="AlphaFoldDB" id="A0A147JXV2"/>
<comment type="caution">
    <text evidence="7">The sequence shown here is derived from an EMBL/GenBank/DDBJ whole genome shotgun (WGS) entry which is preliminary data.</text>
</comment>
<proteinExistence type="inferred from homology"/>
<protein>
    <recommendedName>
        <fullName evidence="4">Exosome complex component Rrp42</fullName>
    </recommendedName>
</protein>
<evidence type="ECO:0000256" key="1">
    <source>
        <dbReference type="ARBA" id="ARBA00004496"/>
    </source>
</evidence>
<evidence type="ECO:0000256" key="2">
    <source>
        <dbReference type="ARBA" id="ARBA00022490"/>
    </source>
</evidence>
<keyword evidence="2 4" id="KW-0963">Cytoplasm</keyword>
<dbReference type="InterPro" id="IPR015847">
    <property type="entry name" value="ExoRNase_PH_dom2"/>
</dbReference>
<evidence type="ECO:0000313" key="8">
    <source>
        <dbReference type="Proteomes" id="UP000074294"/>
    </source>
</evidence>
<dbReference type="InterPro" id="IPR020568">
    <property type="entry name" value="Ribosomal_Su5_D2-typ_SF"/>
</dbReference>
<dbReference type="Proteomes" id="UP000074294">
    <property type="component" value="Unassembled WGS sequence"/>
</dbReference>
<dbReference type="Pfam" id="PF03725">
    <property type="entry name" value="RNase_PH_C"/>
    <property type="match status" value="1"/>
</dbReference>
<dbReference type="NCBIfam" id="NF003282">
    <property type="entry name" value="PRK04282.1-1"/>
    <property type="match status" value="1"/>
</dbReference>
<sequence length="254" mass="27728">MEEIVSSVKRDYIIDLVKQGKRIDGRALDQLREVVVEKGVIKTANGSAKVKLGKTQVLVGVKLMHAEPFPDTPESGVLIVNAELLPLASPTFEPGPPRVEAIELARVVDRGIRESEAIDLDKLGIKPGEDVWSVFIDIDVLDHDGGLIDASALASIAALTDVKPPQDEDWKLPGFPLNRLPVAVTVAKIDGKLVVDPCLDEERVMDARLTITTIEDGSICSMQKGGRGYFTREELEQAYDLASAKAVELREKLR</sequence>
<name>A0A147JXV2_HADYE</name>
<feature type="domain" description="Exoribonuclease phosphorolytic" evidence="6">
    <location>
        <begin position="180"/>
        <end position="244"/>
    </location>
</feature>
<evidence type="ECO:0000256" key="3">
    <source>
        <dbReference type="ARBA" id="ARBA00022835"/>
    </source>
</evidence>
<dbReference type="InterPro" id="IPR001247">
    <property type="entry name" value="ExoRNase_PH_dom1"/>
</dbReference>
<dbReference type="Pfam" id="PF01138">
    <property type="entry name" value="RNase_PH"/>
    <property type="match status" value="1"/>
</dbReference>
<dbReference type="Gene3D" id="3.30.230.70">
    <property type="entry name" value="GHMP Kinase, N-terminal domain"/>
    <property type="match status" value="1"/>
</dbReference>
<dbReference type="InterPro" id="IPR027408">
    <property type="entry name" value="PNPase/RNase_PH_dom_sf"/>
</dbReference>
<dbReference type="EMBL" id="LQMQ01000021">
    <property type="protein sequence ID" value="KUO41435.1"/>
    <property type="molecule type" value="Genomic_DNA"/>
</dbReference>
<dbReference type="HAMAP" id="MF_00622">
    <property type="entry name" value="Exosome_Rrp42"/>
    <property type="match status" value="1"/>
</dbReference>
<dbReference type="InterPro" id="IPR036345">
    <property type="entry name" value="ExoRNase_PH_dom2_sf"/>
</dbReference>
<dbReference type="FunFam" id="3.30.230.70:FF:000017">
    <property type="entry name" value="Exosome complex component Rrp42"/>
    <property type="match status" value="1"/>
</dbReference>
<dbReference type="InterPro" id="IPR050590">
    <property type="entry name" value="Exosome_comp_Rrp42_subfam"/>
</dbReference>
<dbReference type="InterPro" id="IPR020869">
    <property type="entry name" value="Rrp42_archaea"/>
</dbReference>
<feature type="domain" description="Exoribonuclease phosphorolytic" evidence="5">
    <location>
        <begin position="30"/>
        <end position="163"/>
    </location>
</feature>
<evidence type="ECO:0000256" key="4">
    <source>
        <dbReference type="HAMAP-Rule" id="MF_00622"/>
    </source>
</evidence>
<comment type="function">
    <text evidence="4">Non-catalytic component of the exosome, which is a complex involved in RNA degradation. Contributes to the structuring of the Rrp41 active site.</text>
</comment>
<gene>
    <name evidence="4" type="primary">rrp42</name>
    <name evidence="7" type="ORF">APZ16_06485</name>
</gene>
<keyword evidence="3 4" id="KW-0271">Exosome</keyword>
<dbReference type="PANTHER" id="PTHR11097">
    <property type="entry name" value="EXOSOME COMPLEX EXONUCLEASE RIBOSOMAL RNA PROCESSING PROTEIN"/>
    <property type="match status" value="1"/>
</dbReference>
<dbReference type="STRING" id="1776334.APZ16_06485"/>